<sequence length="45" mass="5083">MSHILFTLLRRGWEHGINVVTTDAAMYFGKSRCNFIGLAIGKLDE</sequence>
<dbReference type="EMBL" id="CZRL01000037">
    <property type="protein sequence ID" value="CUS50754.1"/>
    <property type="molecule type" value="Genomic_DNA"/>
</dbReference>
<dbReference type="AlphaFoldDB" id="A0A160TPR9"/>
<organism evidence="1">
    <name type="scientific">hydrothermal vent metagenome</name>
    <dbReference type="NCBI Taxonomy" id="652676"/>
    <lineage>
        <taxon>unclassified sequences</taxon>
        <taxon>metagenomes</taxon>
        <taxon>ecological metagenomes</taxon>
    </lineage>
</organism>
<protein>
    <submittedName>
        <fullName evidence="1">Uncharacterized protein</fullName>
    </submittedName>
</protein>
<reference evidence="1" key="1">
    <citation type="submission" date="2015-10" db="EMBL/GenBank/DDBJ databases">
        <authorList>
            <person name="Gilbert D.G."/>
        </authorList>
    </citation>
    <scope>NUCLEOTIDE SEQUENCE</scope>
</reference>
<gene>
    <name evidence="1" type="ORF">MGWOODY_XGa2943</name>
</gene>
<proteinExistence type="predicted"/>
<evidence type="ECO:0000313" key="1">
    <source>
        <dbReference type="EMBL" id="CUS50754.1"/>
    </source>
</evidence>
<name>A0A160TPR9_9ZZZZ</name>
<accession>A0A160TPR9</accession>